<gene>
    <name evidence="1" type="ORF">DILT_LOCUS10499</name>
</gene>
<reference evidence="1 2" key="1">
    <citation type="submission" date="2018-11" db="EMBL/GenBank/DDBJ databases">
        <authorList>
            <consortium name="Pathogen Informatics"/>
        </authorList>
    </citation>
    <scope>NUCLEOTIDE SEQUENCE [LARGE SCALE GENOMIC DNA]</scope>
</reference>
<evidence type="ECO:0000313" key="1">
    <source>
        <dbReference type="EMBL" id="VDN14668.1"/>
    </source>
</evidence>
<dbReference type="EMBL" id="UYRU01059962">
    <property type="protein sequence ID" value="VDN14668.1"/>
    <property type="molecule type" value="Genomic_DNA"/>
</dbReference>
<organism evidence="1 2">
    <name type="scientific">Dibothriocephalus latus</name>
    <name type="common">Fish tapeworm</name>
    <name type="synonym">Diphyllobothrium latum</name>
    <dbReference type="NCBI Taxonomy" id="60516"/>
    <lineage>
        <taxon>Eukaryota</taxon>
        <taxon>Metazoa</taxon>
        <taxon>Spiralia</taxon>
        <taxon>Lophotrochozoa</taxon>
        <taxon>Platyhelminthes</taxon>
        <taxon>Cestoda</taxon>
        <taxon>Eucestoda</taxon>
        <taxon>Diphyllobothriidea</taxon>
        <taxon>Diphyllobothriidae</taxon>
        <taxon>Dibothriocephalus</taxon>
    </lineage>
</organism>
<evidence type="ECO:0000313" key="2">
    <source>
        <dbReference type="Proteomes" id="UP000281553"/>
    </source>
</evidence>
<protein>
    <submittedName>
        <fullName evidence="1">Uncharacterized protein</fullName>
    </submittedName>
</protein>
<sequence>MAWPTSQHGRQQMAFYLTSGSQSSVFCRLRPSLALETIDIMPKEIDYRYALMVWPRESHLLVCNYNPSGFTFLFIQAFEKQKSSCRRPCNVLVVGTALPSLGPRDTF</sequence>
<accession>A0A3P7LX38</accession>
<keyword evidence="2" id="KW-1185">Reference proteome</keyword>
<dbReference type="AlphaFoldDB" id="A0A3P7LX38"/>
<proteinExistence type="predicted"/>
<dbReference type="Proteomes" id="UP000281553">
    <property type="component" value="Unassembled WGS sequence"/>
</dbReference>
<name>A0A3P7LX38_DIBLA</name>